<dbReference type="PANTHER" id="PTHR30061">
    <property type="entry name" value="MALTOSE-BINDING PERIPLASMIC PROTEIN"/>
    <property type="match status" value="1"/>
</dbReference>
<dbReference type="EMBL" id="DXCQ01000026">
    <property type="protein sequence ID" value="HIY96572.1"/>
    <property type="molecule type" value="Genomic_DNA"/>
</dbReference>
<dbReference type="PANTHER" id="PTHR30061:SF50">
    <property type="entry name" value="MALTOSE_MALTODEXTRIN-BINDING PERIPLASMIC PROTEIN"/>
    <property type="match status" value="1"/>
</dbReference>
<keyword evidence="2" id="KW-0813">Transport</keyword>
<feature type="chain" id="PRO_5039645455" evidence="4">
    <location>
        <begin position="24"/>
        <end position="417"/>
    </location>
</feature>
<dbReference type="GO" id="GO:0042956">
    <property type="term" value="P:maltodextrin transmembrane transport"/>
    <property type="evidence" value="ECO:0007669"/>
    <property type="project" value="TreeGrafter"/>
</dbReference>
<dbReference type="GO" id="GO:1901982">
    <property type="term" value="F:maltose binding"/>
    <property type="evidence" value="ECO:0007669"/>
    <property type="project" value="TreeGrafter"/>
</dbReference>
<comment type="similarity">
    <text evidence="1">Belongs to the bacterial solute-binding protein 1 family.</text>
</comment>
<gene>
    <name evidence="5" type="ORF">H9729_02685</name>
</gene>
<dbReference type="AlphaFoldDB" id="A0A9D2CSC8"/>
<name>A0A9D2CSC8_9FIRM</name>
<keyword evidence="3 4" id="KW-0732">Signal</keyword>
<dbReference type="PROSITE" id="PS51257">
    <property type="entry name" value="PROKAR_LIPOPROTEIN"/>
    <property type="match status" value="1"/>
</dbReference>
<protein>
    <submittedName>
        <fullName evidence="5">Extracellular solute-binding protein</fullName>
    </submittedName>
</protein>
<dbReference type="GO" id="GO:0055052">
    <property type="term" value="C:ATP-binding cassette (ABC) transporter complex, substrate-binding subunit-containing"/>
    <property type="evidence" value="ECO:0007669"/>
    <property type="project" value="TreeGrafter"/>
</dbReference>
<dbReference type="InterPro" id="IPR006059">
    <property type="entry name" value="SBP"/>
</dbReference>
<evidence type="ECO:0000256" key="2">
    <source>
        <dbReference type="ARBA" id="ARBA00022448"/>
    </source>
</evidence>
<evidence type="ECO:0000256" key="4">
    <source>
        <dbReference type="SAM" id="SignalP"/>
    </source>
</evidence>
<dbReference type="GO" id="GO:0015768">
    <property type="term" value="P:maltose transport"/>
    <property type="evidence" value="ECO:0007669"/>
    <property type="project" value="TreeGrafter"/>
</dbReference>
<dbReference type="Proteomes" id="UP000886750">
    <property type="component" value="Unassembled WGS sequence"/>
</dbReference>
<accession>A0A9D2CSC8</accession>
<organism evidence="5 6">
    <name type="scientific">Candidatus Borkfalkia excrementigallinarum</name>
    <dbReference type="NCBI Taxonomy" id="2838506"/>
    <lineage>
        <taxon>Bacteria</taxon>
        <taxon>Bacillati</taxon>
        <taxon>Bacillota</taxon>
        <taxon>Clostridia</taxon>
        <taxon>Christensenellales</taxon>
        <taxon>Christensenellaceae</taxon>
        <taxon>Candidatus Borkfalkia</taxon>
    </lineage>
</organism>
<proteinExistence type="inferred from homology"/>
<reference evidence="5" key="2">
    <citation type="submission" date="2021-04" db="EMBL/GenBank/DDBJ databases">
        <authorList>
            <person name="Gilroy R."/>
        </authorList>
    </citation>
    <scope>NUCLEOTIDE SEQUENCE</scope>
    <source>
        <strain evidence="5">1345</strain>
    </source>
</reference>
<feature type="signal peptide" evidence="4">
    <location>
        <begin position="1"/>
        <end position="23"/>
    </location>
</feature>
<evidence type="ECO:0000256" key="3">
    <source>
        <dbReference type="ARBA" id="ARBA00022729"/>
    </source>
</evidence>
<evidence type="ECO:0000313" key="5">
    <source>
        <dbReference type="EMBL" id="HIY96572.1"/>
    </source>
</evidence>
<reference evidence="5" key="1">
    <citation type="journal article" date="2021" name="PeerJ">
        <title>Extensive microbial diversity within the chicken gut microbiome revealed by metagenomics and culture.</title>
        <authorList>
            <person name="Gilroy R."/>
            <person name="Ravi A."/>
            <person name="Getino M."/>
            <person name="Pursley I."/>
            <person name="Horton D.L."/>
            <person name="Alikhan N.F."/>
            <person name="Baker D."/>
            <person name="Gharbi K."/>
            <person name="Hall N."/>
            <person name="Watson M."/>
            <person name="Adriaenssens E.M."/>
            <person name="Foster-Nyarko E."/>
            <person name="Jarju S."/>
            <person name="Secka A."/>
            <person name="Antonio M."/>
            <person name="Oren A."/>
            <person name="Chaudhuri R.R."/>
            <person name="La Ragione R."/>
            <person name="Hildebrand F."/>
            <person name="Pallen M.J."/>
        </authorList>
    </citation>
    <scope>NUCLEOTIDE SEQUENCE</scope>
    <source>
        <strain evidence="5">1345</strain>
    </source>
</reference>
<sequence>MKKRMIALALSATMVLSAGVMLAGCSGDPDTNPDPNEKENVSLVLWGPSQQQTMAEEMIEAFKAKYTDKNYSITYNVVSEADAAGTITTDVSAGADVYAFANDQLLVLQRAGALAQVGGSYLEDIRANNSASSVEAATFDGRVYAYPYSDDNGYFLYYDKSKVDSPETLAGILEDCAASGSKFIFDLDNSWYDAAFFFGAGASYEVTYNSDGSVNTVACDFDDATKGTVAGKAMIELANSSAFLNGDDNSITAELTGGTFGAAVSGTWNAKVISETLGENYAACKLPTFEVDGQTYQMGSFAGCKLYGVNPTSDHLADAHRLAAFLSGEEMQQKRYDDMQIGPSNTKVAASDAVKANIALAALADQAQYATAQIAVPGGFWTAVEAFGQEVVAKTVTTENLAEKLKTMADLIRASEN</sequence>
<dbReference type="SUPFAM" id="SSF53850">
    <property type="entry name" value="Periplasmic binding protein-like II"/>
    <property type="match status" value="1"/>
</dbReference>
<comment type="caution">
    <text evidence="5">The sequence shown here is derived from an EMBL/GenBank/DDBJ whole genome shotgun (WGS) entry which is preliminary data.</text>
</comment>
<dbReference type="Gene3D" id="3.40.190.10">
    <property type="entry name" value="Periplasmic binding protein-like II"/>
    <property type="match status" value="2"/>
</dbReference>
<dbReference type="Pfam" id="PF13416">
    <property type="entry name" value="SBP_bac_8"/>
    <property type="match status" value="1"/>
</dbReference>
<evidence type="ECO:0000313" key="6">
    <source>
        <dbReference type="Proteomes" id="UP000886750"/>
    </source>
</evidence>
<evidence type="ECO:0000256" key="1">
    <source>
        <dbReference type="ARBA" id="ARBA00008520"/>
    </source>
</evidence>